<keyword evidence="6" id="KW-1185">Reference proteome</keyword>
<keyword evidence="3" id="KW-0472">Membrane</keyword>
<dbReference type="InterPro" id="IPR013491">
    <property type="entry name" value="Tape_meas_N"/>
</dbReference>
<sequence>MAINKPDVEVHVRAVNETSKPLKEARADFERFEDTVKAAASALNEHKGHPRDFANAMKNAFAPLPGVAKSTVDRLSASLEGLEQDFRAVEDAMQFSDTKLGGLRKAKAEIDAERKSVEDRIAAEKMAAKQSADAAKARAAEISSTIKARKADVSEIDKRIAAEQRLHDATEKRLIKNRKTLEEPKVLTAKRQQALEESSVDDANALVNSRNRMAQLVQARAASAALVTPLVQEQQSHKDLTAVAKTEAAKRIAAISAEEDAIKKRDRALETSTKAAMTERAALEARRTAIIQDRTDVSDVRSRALRMQAQLKDPMDVRRVAAGISDGPDREARGLSVLAAESRRAADAQRMLTGETSRGTTAFASMRSELMGLVGVYALYSTSVSQASAVIDAFNTREAFAVGISSTNGGNANEATAQWEYMIGVAKRLKFSISDLAPEYSKLLIAGRGLGMADADIEKIFEGTLSKARATNASNQQIQNAMRALIQVLSKDQAYAEEINGQLAEAVAGARGDFAKAQGYTVDQMAQFSKDMEAGVFKGQSIVKLGAYWIEQNADAVQAAGGTFKAALGDLQNVIFETRLKLAEGGFMDGMKDTVQGFADFLKSEDGQAYMLRMADAANAVVSALVSVAKNLDVVIAGLGVMAGIKIASMVGGAITSIAAASGLAATGMTAMAGSAGTLAAALGVLRAAGGLLLRVLGGIPGLAIAGGVAVANMLSSAQASKIAETNAAMERTSTFIDKIRNAASQARGDLEQFNRLLKEAGVTDKDAMAKSIADVNALMSRSKNAFGWDMMNAESLVRGASAIDDESRKAILEDAKLLRRDLGRLTLDDTNARIEKIADYFGRRAKELRDAYEQADGMTQFFMNASGLMDQAKAFEAQAKAIRGAKDEAAEFYRLNGERVTMTRVSTGQLEEVSDAYAGSGKAASEATVDLKAYNSAMEALKKLGTDTSASKDFADALASIRKNADEAAKAVAGTREEAKKLADIERVVRTAQVTNAAKFLEKRYGDAGLTLRPSAELITLIEGLNNNILSTGANGQVGWVPQNPAGGGSYIANTDGKMTNQNGRLVAQDPALKGLTVSQAALLNAIAAPESGGAYNVRFGGAKGAQTFDLNGIHPNIRERNPANGTYSTAAGRYQFIGSTWRGIMGNAPFTPENQDRAALKNAEQAWARNGPKGVDLYQYLDQNGMDQVVRNALKGQWEGFVGQAGFSKAKATFEASRSRYMSNGVTVGSVTSGGVSVAPDGSIVRAPAAGAAPTMVQDPFTPEQKRALEIVSSSSPALPAKAQDALYEAVLKNLGMADDLGFINTLKDGNLERIADAIEASAGNGSADAFRRETDLLRQAQQVDANAEAFAAVKEIADTLKFSKDDLDSEAARSAAAAREVASAVERLTKDGASLAKAMGTETDDEARAKLGGIVDQRIQVEYGKQLADEAKRRAEEQKQFNEASDKSVRNARQEAELAGVTDEREKARLQARQRIANEQEDAGFTYSEQQIAAREAAEMAKFEAEKNADTAKSKREQAEEDARSLRSSEQRIAIARTLDESAKERLRVENELRDQERERGVTRSDADRNALIEAHMRAFDAENGQAMAEKRHTDALTTLREQLALLESQAAAAMASGDFDERDALRDKISGVRDQIVEATRALEEFYRAMGGPQGEQGAMAMEALRLETQRAKAEFQAMTPEVKLVSDVIEGNLNTGVSTFSKLVAEGRSPLQAFGQAVKQTVGQILVDLGMMITRAWVAKTVMSMLGMSPAGDAGIGTSVAQYLGNMAMPGGKHHDGGIAGDPAHSIDFISGLMNLGANETPAILERGEEVLTAQDPRHRRNLGAGFARFMRLHTGGIGGMEPDSVSSTLAAAGSAGRAMSSSMSKAVADAPAPIINNRNFFDMDSLMNDYMSTPAGQRSVRNVITKDRSKLKAIFS</sequence>
<dbReference type="SUPFAM" id="SSF53955">
    <property type="entry name" value="Lysozyme-like"/>
    <property type="match status" value="1"/>
</dbReference>
<evidence type="ECO:0000256" key="2">
    <source>
        <dbReference type="SAM" id="MobiDB-lite"/>
    </source>
</evidence>
<dbReference type="Proteomes" id="UP000285710">
    <property type="component" value="Unassembled WGS sequence"/>
</dbReference>
<feature type="region of interest" description="Disordered" evidence="2">
    <location>
        <begin position="1508"/>
        <end position="1532"/>
    </location>
</feature>
<dbReference type="Gene3D" id="1.10.530.10">
    <property type="match status" value="1"/>
</dbReference>
<comment type="caution">
    <text evidence="5">The sequence shown here is derived from an EMBL/GenBank/DDBJ whole genome shotgun (WGS) entry which is preliminary data.</text>
</comment>
<proteinExistence type="predicted"/>
<organism evidence="5 6">
    <name type="scientific">Paenirhodobacter populi</name>
    <dbReference type="NCBI Taxonomy" id="2306993"/>
    <lineage>
        <taxon>Bacteria</taxon>
        <taxon>Pseudomonadati</taxon>
        <taxon>Pseudomonadota</taxon>
        <taxon>Alphaproteobacteria</taxon>
        <taxon>Rhodobacterales</taxon>
        <taxon>Rhodobacter group</taxon>
        <taxon>Paenirhodobacter</taxon>
    </lineage>
</organism>
<keyword evidence="3" id="KW-1133">Transmembrane helix</keyword>
<name>A0A443IZU0_9RHOB</name>
<evidence type="ECO:0000259" key="4">
    <source>
        <dbReference type="Pfam" id="PF20155"/>
    </source>
</evidence>
<evidence type="ECO:0000313" key="6">
    <source>
        <dbReference type="Proteomes" id="UP000285710"/>
    </source>
</evidence>
<reference evidence="5 6" key="1">
    <citation type="submission" date="2019-01" db="EMBL/GenBank/DDBJ databases">
        <title>Sinorhodobacter populi sp. nov. isolated from the symptomatic bark tissue of Populus euramericana canker.</title>
        <authorList>
            <person name="Xu G."/>
        </authorList>
    </citation>
    <scope>NUCLEOTIDE SEQUENCE [LARGE SCALE GENOMIC DNA]</scope>
    <source>
        <strain evidence="5 6">2D-5</strain>
    </source>
</reference>
<dbReference type="InterPro" id="IPR023346">
    <property type="entry name" value="Lysozyme-like_dom_sf"/>
</dbReference>
<feature type="coiled-coil region" evidence="1">
    <location>
        <begin position="1430"/>
        <end position="1474"/>
    </location>
</feature>
<evidence type="ECO:0000256" key="1">
    <source>
        <dbReference type="SAM" id="Coils"/>
    </source>
</evidence>
<evidence type="ECO:0000313" key="5">
    <source>
        <dbReference type="EMBL" id="RWR13825.1"/>
    </source>
</evidence>
<keyword evidence="3" id="KW-0812">Transmembrane</keyword>
<keyword evidence="1" id="KW-0175">Coiled coil</keyword>
<gene>
    <name evidence="5" type="ORF">D2T33_05350</name>
</gene>
<feature type="domain" description="Tape measure protein N-terminal" evidence="4">
    <location>
        <begin position="408"/>
        <end position="575"/>
    </location>
</feature>
<feature type="transmembrane region" description="Helical" evidence="3">
    <location>
        <begin position="664"/>
        <end position="685"/>
    </location>
</feature>
<feature type="coiled-coil region" evidence="1">
    <location>
        <begin position="1593"/>
        <end position="1646"/>
    </location>
</feature>
<dbReference type="Pfam" id="PF20155">
    <property type="entry name" value="TMP_3"/>
    <property type="match status" value="1"/>
</dbReference>
<dbReference type="RefSeq" id="WP_128269108.1">
    <property type="nucleotide sequence ID" value="NZ_SAUW01000004.1"/>
</dbReference>
<dbReference type="EMBL" id="SAUW01000004">
    <property type="protein sequence ID" value="RWR13825.1"/>
    <property type="molecule type" value="Genomic_DNA"/>
</dbReference>
<evidence type="ECO:0000256" key="3">
    <source>
        <dbReference type="SAM" id="Phobius"/>
    </source>
</evidence>
<accession>A0A443IZU0</accession>
<protein>
    <recommendedName>
        <fullName evidence="4">Tape measure protein N-terminal domain-containing protein</fullName>
    </recommendedName>
</protein>
<dbReference type="NCBIfam" id="TIGR02675">
    <property type="entry name" value="tape_meas_nterm"/>
    <property type="match status" value="1"/>
</dbReference>
<reference evidence="5 6" key="2">
    <citation type="submission" date="2019-01" db="EMBL/GenBank/DDBJ databases">
        <authorList>
            <person name="Li Y."/>
        </authorList>
    </citation>
    <scope>NUCLEOTIDE SEQUENCE [LARGE SCALE GENOMIC DNA]</scope>
    <source>
        <strain evidence="5 6">2D-5</strain>
    </source>
</reference>
<feature type="transmembrane region" description="Helical" evidence="3">
    <location>
        <begin position="692"/>
        <end position="715"/>
    </location>
</feature>